<comment type="caution">
    <text evidence="1">The sequence shown here is derived from an EMBL/GenBank/DDBJ whole genome shotgun (WGS) entry which is preliminary data.</text>
</comment>
<dbReference type="Pfam" id="PF20111">
    <property type="entry name" value="DUF6501"/>
    <property type="match status" value="1"/>
</dbReference>
<evidence type="ECO:0000313" key="2">
    <source>
        <dbReference type="Proteomes" id="UP001139179"/>
    </source>
</evidence>
<dbReference type="AlphaFoldDB" id="A0A9X2IP15"/>
<reference evidence="1" key="1">
    <citation type="submission" date="2022-05" db="EMBL/GenBank/DDBJ databases">
        <title>Comparative Genomics of Spacecraft Associated Microbes.</title>
        <authorList>
            <person name="Tran M.T."/>
            <person name="Wright A."/>
            <person name="Seuylemezian A."/>
            <person name="Eisen J."/>
            <person name="Coil D."/>
        </authorList>
    </citation>
    <scope>NUCLEOTIDE SEQUENCE</scope>
    <source>
        <strain evidence="1">214.1.1</strain>
    </source>
</reference>
<dbReference type="RefSeq" id="WP_251222776.1">
    <property type="nucleotide sequence ID" value="NZ_JAMBOL010000004.1"/>
</dbReference>
<dbReference type="Proteomes" id="UP001139179">
    <property type="component" value="Unassembled WGS sequence"/>
</dbReference>
<keyword evidence="2" id="KW-1185">Reference proteome</keyword>
<sequence>MIHNTWQTRPTIRTVECVHTNAKKYMVNRALTAGKTYELKNETEEFYFVIDNTGKIGGYYKEYFKG</sequence>
<proteinExistence type="predicted"/>
<name>A0A9X2IP15_9BACI</name>
<evidence type="ECO:0000313" key="1">
    <source>
        <dbReference type="EMBL" id="MCM3713977.1"/>
    </source>
</evidence>
<accession>A0A9X2IP15</accession>
<organism evidence="1 2">
    <name type="scientific">Halalkalibacter oceani</name>
    <dbReference type="NCBI Taxonomy" id="1653776"/>
    <lineage>
        <taxon>Bacteria</taxon>
        <taxon>Bacillati</taxon>
        <taxon>Bacillota</taxon>
        <taxon>Bacilli</taxon>
        <taxon>Bacillales</taxon>
        <taxon>Bacillaceae</taxon>
        <taxon>Halalkalibacter</taxon>
    </lineage>
</organism>
<gene>
    <name evidence="1" type="ORF">M3202_07750</name>
</gene>
<dbReference type="EMBL" id="JAMBOL010000004">
    <property type="protein sequence ID" value="MCM3713977.1"/>
    <property type="molecule type" value="Genomic_DNA"/>
</dbReference>
<dbReference type="InterPro" id="IPR045447">
    <property type="entry name" value="DUF6501"/>
</dbReference>
<protein>
    <submittedName>
        <fullName evidence="1">DUF6501 family protein</fullName>
    </submittedName>
</protein>